<keyword evidence="4" id="KW-0812">Transmembrane</keyword>
<evidence type="ECO:0000256" key="5">
    <source>
        <dbReference type="ARBA" id="ARBA00022729"/>
    </source>
</evidence>
<keyword evidence="10" id="KW-1185">Reference proteome</keyword>
<evidence type="ECO:0000256" key="3">
    <source>
        <dbReference type="ARBA" id="ARBA00022452"/>
    </source>
</evidence>
<dbReference type="STRING" id="536979.SAMN04488055_1336"/>
<name>A0A1N6E6A1_9BACT</name>
<evidence type="ECO:0000256" key="8">
    <source>
        <dbReference type="SAM" id="SignalP"/>
    </source>
</evidence>
<dbReference type="AlphaFoldDB" id="A0A1N6E6A1"/>
<keyword evidence="3" id="KW-1134">Transmembrane beta strand</keyword>
<accession>A0A1N6E6A1</accession>
<evidence type="ECO:0000256" key="1">
    <source>
        <dbReference type="ARBA" id="ARBA00004571"/>
    </source>
</evidence>
<dbReference type="GO" id="GO:0009279">
    <property type="term" value="C:cell outer membrane"/>
    <property type="evidence" value="ECO:0007669"/>
    <property type="project" value="UniProtKB-SubCell"/>
</dbReference>
<feature type="signal peptide" evidence="8">
    <location>
        <begin position="1"/>
        <end position="20"/>
    </location>
</feature>
<dbReference type="EMBL" id="FSRA01000001">
    <property type="protein sequence ID" value="SIN78544.1"/>
    <property type="molecule type" value="Genomic_DNA"/>
</dbReference>
<keyword evidence="9" id="KW-0675">Receptor</keyword>
<evidence type="ECO:0000313" key="10">
    <source>
        <dbReference type="Proteomes" id="UP000185003"/>
    </source>
</evidence>
<dbReference type="OrthoDB" id="1075473at2"/>
<dbReference type="Pfam" id="PF13715">
    <property type="entry name" value="CarbopepD_reg_2"/>
    <property type="match status" value="1"/>
</dbReference>
<keyword evidence="7" id="KW-0998">Cell outer membrane</keyword>
<dbReference type="GO" id="GO:0015344">
    <property type="term" value="F:siderophore uptake transmembrane transporter activity"/>
    <property type="evidence" value="ECO:0007669"/>
    <property type="project" value="TreeGrafter"/>
</dbReference>
<dbReference type="InterPro" id="IPR036942">
    <property type="entry name" value="Beta-barrel_TonB_sf"/>
</dbReference>
<dbReference type="PANTHER" id="PTHR30069">
    <property type="entry name" value="TONB-DEPENDENT OUTER MEMBRANE RECEPTOR"/>
    <property type="match status" value="1"/>
</dbReference>
<keyword evidence="5 8" id="KW-0732">Signal</keyword>
<dbReference type="GO" id="GO:0044718">
    <property type="term" value="P:siderophore transmembrane transport"/>
    <property type="evidence" value="ECO:0007669"/>
    <property type="project" value="TreeGrafter"/>
</dbReference>
<dbReference type="Gene3D" id="2.60.40.1120">
    <property type="entry name" value="Carboxypeptidase-like, regulatory domain"/>
    <property type="match status" value="1"/>
</dbReference>
<dbReference type="Proteomes" id="UP000185003">
    <property type="component" value="Unassembled WGS sequence"/>
</dbReference>
<keyword evidence="2" id="KW-0813">Transport</keyword>
<gene>
    <name evidence="9" type="ORF">SAMN04488055_1336</name>
</gene>
<feature type="chain" id="PRO_5009935597" evidence="8">
    <location>
        <begin position="21"/>
        <end position="726"/>
    </location>
</feature>
<organism evidence="9 10">
    <name type="scientific">Chitinophaga niabensis</name>
    <dbReference type="NCBI Taxonomy" id="536979"/>
    <lineage>
        <taxon>Bacteria</taxon>
        <taxon>Pseudomonadati</taxon>
        <taxon>Bacteroidota</taxon>
        <taxon>Chitinophagia</taxon>
        <taxon>Chitinophagales</taxon>
        <taxon>Chitinophagaceae</taxon>
        <taxon>Chitinophaga</taxon>
    </lineage>
</organism>
<dbReference type="SUPFAM" id="SSF56935">
    <property type="entry name" value="Porins"/>
    <property type="match status" value="1"/>
</dbReference>
<evidence type="ECO:0000256" key="7">
    <source>
        <dbReference type="ARBA" id="ARBA00023237"/>
    </source>
</evidence>
<evidence type="ECO:0000256" key="4">
    <source>
        <dbReference type="ARBA" id="ARBA00022692"/>
    </source>
</evidence>
<reference evidence="9 10" key="1">
    <citation type="submission" date="2016-11" db="EMBL/GenBank/DDBJ databases">
        <authorList>
            <person name="Jaros S."/>
            <person name="Januszkiewicz K."/>
            <person name="Wedrychowicz H."/>
        </authorList>
    </citation>
    <scope>NUCLEOTIDE SEQUENCE [LARGE SCALE GENOMIC DNA]</scope>
    <source>
        <strain evidence="9 10">DSM 24787</strain>
    </source>
</reference>
<keyword evidence="6" id="KW-0472">Membrane</keyword>
<dbReference type="PANTHER" id="PTHR30069:SF29">
    <property type="entry name" value="HEMOGLOBIN AND HEMOGLOBIN-HAPTOGLOBIN-BINDING PROTEIN 1-RELATED"/>
    <property type="match status" value="1"/>
</dbReference>
<proteinExistence type="predicted"/>
<dbReference type="SUPFAM" id="SSF49464">
    <property type="entry name" value="Carboxypeptidase regulatory domain-like"/>
    <property type="match status" value="1"/>
</dbReference>
<dbReference type="InterPro" id="IPR008969">
    <property type="entry name" value="CarboxyPept-like_regulatory"/>
</dbReference>
<dbReference type="InterPro" id="IPR039426">
    <property type="entry name" value="TonB-dep_rcpt-like"/>
</dbReference>
<protein>
    <submittedName>
        <fullName evidence="9">Outer membrane receptor for ferrienterochelin and colicins</fullName>
    </submittedName>
</protein>
<sequence length="726" mass="81088">MKTSLMLCLLAVLAFNNAVAQRIIGSVKDKNDQPLEGASISIKGTAVGTSTDSSGNFSFEANITGETMLVATYMGYKAKILPVTKGVPVHFILVKDPATLDPVVISAGSFEASDKSKGAVMTAMDVVSVPGNGGDVANAIRTLPGAQQIGEREGLFVRGGSGEETRQFVDGILVNRPYYVTLPGLPQFNRISSPFLFNGIVFSSGGYSALYGQGLSGALVMESTDMHDKSSAVIGLSPTLAVAGMQKLAKNKRSSWGFYSRYMNNNAYTKVIPQEQDFAAGPAYLMNDLNVRLKTGKTGLLKVYANFGYNKTDFTKDDIDSAGLRKRFAAEDRNLYVNISHRSQLAKNWQLDLATGYNHNTTDIRNNLLDASKAVVIIPDTPYVNKNQHLKLGEDYFTGRFVLSHFFAGHHVLKAGAEYQFTHDRFMDDQYYASFAEFEWRLAHNLALRTGLRFEYDQLLKAAELAPRVSMAYRLPNGASLNAAYGIFYQKPENRFLLDHHNLPQAKATHYILNYLHRANGRLFRAEVFYKHYDRLLKTYPTISMNGSGDAKGFELFWRDRSSIKSLDYWVSYSYLATKREHLEFPYQMEPSFAAPHTASLVARRFIEPIRTSVGISYSYAAGRPYYDLTPYGKIRDQGTTKSYNVLNLGLYHMFTMFPKWKEKDFTVIAVGVNNLLGTNQVFGYEYSYNGSRKVPVTLPAARSFFLGIFMSLGIDRTEDFMNDNL</sequence>
<evidence type="ECO:0000256" key="6">
    <source>
        <dbReference type="ARBA" id="ARBA00023136"/>
    </source>
</evidence>
<dbReference type="Gene3D" id="2.40.170.20">
    <property type="entry name" value="TonB-dependent receptor, beta-barrel domain"/>
    <property type="match status" value="1"/>
</dbReference>
<evidence type="ECO:0000313" key="9">
    <source>
        <dbReference type="EMBL" id="SIN78544.1"/>
    </source>
</evidence>
<dbReference type="RefSeq" id="WP_074238487.1">
    <property type="nucleotide sequence ID" value="NZ_FSRA01000001.1"/>
</dbReference>
<evidence type="ECO:0000256" key="2">
    <source>
        <dbReference type="ARBA" id="ARBA00022448"/>
    </source>
</evidence>
<comment type="subcellular location">
    <subcellularLocation>
        <location evidence="1">Cell outer membrane</location>
        <topology evidence="1">Multi-pass membrane protein</topology>
    </subcellularLocation>
</comment>